<feature type="region of interest" description="Disordered" evidence="1">
    <location>
        <begin position="450"/>
        <end position="511"/>
    </location>
</feature>
<dbReference type="AlphaFoldDB" id="A0A6J2K2X3"/>
<accession>A0A6J2K2X3</accession>
<evidence type="ECO:0000313" key="3">
    <source>
        <dbReference type="Proteomes" id="UP000504629"/>
    </source>
</evidence>
<feature type="region of interest" description="Disordered" evidence="1">
    <location>
        <begin position="28"/>
        <end position="87"/>
    </location>
</feature>
<organism evidence="3 4">
    <name type="scientific">Bombyx mandarina</name>
    <name type="common">Wild silk moth</name>
    <name type="synonym">Wild silkworm</name>
    <dbReference type="NCBI Taxonomy" id="7092"/>
    <lineage>
        <taxon>Eukaryota</taxon>
        <taxon>Metazoa</taxon>
        <taxon>Ecdysozoa</taxon>
        <taxon>Arthropoda</taxon>
        <taxon>Hexapoda</taxon>
        <taxon>Insecta</taxon>
        <taxon>Pterygota</taxon>
        <taxon>Neoptera</taxon>
        <taxon>Endopterygota</taxon>
        <taxon>Lepidoptera</taxon>
        <taxon>Glossata</taxon>
        <taxon>Ditrysia</taxon>
        <taxon>Bombycoidea</taxon>
        <taxon>Bombycidae</taxon>
        <taxon>Bombycinae</taxon>
        <taxon>Bombyx</taxon>
    </lineage>
</organism>
<name>A0A6J2K2X3_BOMMA</name>
<dbReference type="KEGG" id="bman:114246365"/>
<evidence type="ECO:0000313" key="4">
    <source>
        <dbReference type="RefSeq" id="XP_028034649.1"/>
    </source>
</evidence>
<feature type="compositionally biased region" description="Low complexity" evidence="1">
    <location>
        <begin position="459"/>
        <end position="474"/>
    </location>
</feature>
<reference evidence="4" key="1">
    <citation type="submission" date="2025-08" db="UniProtKB">
        <authorList>
            <consortium name="RefSeq"/>
        </authorList>
    </citation>
    <scope>IDENTIFICATION</scope>
    <source>
        <tissue evidence="4">Silk gland</tissue>
    </source>
</reference>
<evidence type="ECO:0000256" key="1">
    <source>
        <dbReference type="SAM" id="MobiDB-lite"/>
    </source>
</evidence>
<sequence length="511" mass="51716">MKFTVAFITLLSLSAPWSILAKRADDVKDKREAPASYVHGLSSSSYASSAQSPSSYTSSGQSPSSYTSSGQSPSNYASSGHSSASYQPSYQISTQNYQPATNSHGDASSINVGAGYSIGGIKPSFSYDGQGSAGLQYPSQEYPANGHATIQLAPITLQPTHGAGGLVSGDISQIMNQLSHSLNSGALSLQPSNSVAEFHIGGEGGQGQELSQPQYNYGKLQQYNLVGSLGGSPAHYASGVKGLSSYGSTGPVLFNPSESQSSQSSALTYSAPSSGHSADEGSSASSSSGGHSLAGLSFGSSGHPFGASLKSYGGNNLGASKTPFTPSVFLGSSVQGDSSHGLSAGPVAYSTPSFAGFPGGHTAFTFGPAANGPSYPGSFGGFGADSSKFLAPAFGSIKSEGLGHSLDGLASFGSAGQFASPPGTTYGFPTASYPAVASHSASAARPYYVSTPTKHSHKGSGSSLSSPHSGSKHSYAGHSGSRYSPKDTHGAHSETSYNTIKYSEELKPRVH</sequence>
<keyword evidence="3" id="KW-1185">Reference proteome</keyword>
<dbReference type="GeneID" id="114246365"/>
<proteinExistence type="predicted"/>
<keyword evidence="2" id="KW-0732">Signal</keyword>
<dbReference type="OrthoDB" id="7488428at2759"/>
<dbReference type="RefSeq" id="XP_028034649.1">
    <property type="nucleotide sequence ID" value="XM_028178848.1"/>
</dbReference>
<feature type="compositionally biased region" description="Basic and acidic residues" evidence="1">
    <location>
        <begin position="502"/>
        <end position="511"/>
    </location>
</feature>
<gene>
    <name evidence="4" type="primary">LOC114246365</name>
</gene>
<feature type="region of interest" description="Disordered" evidence="1">
    <location>
        <begin position="254"/>
        <end position="289"/>
    </location>
</feature>
<protein>
    <submittedName>
        <fullName evidence="4">Nuclear pore complex protein Nup214-like</fullName>
    </submittedName>
</protein>
<feature type="compositionally biased region" description="Low complexity" evidence="1">
    <location>
        <begin position="42"/>
        <end position="87"/>
    </location>
</feature>
<feature type="signal peptide" evidence="2">
    <location>
        <begin position="1"/>
        <end position="21"/>
    </location>
</feature>
<feature type="chain" id="PRO_5026889092" evidence="2">
    <location>
        <begin position="22"/>
        <end position="511"/>
    </location>
</feature>
<feature type="compositionally biased region" description="Low complexity" evidence="1">
    <location>
        <begin position="256"/>
        <end position="289"/>
    </location>
</feature>
<dbReference type="Proteomes" id="UP000504629">
    <property type="component" value="Unplaced"/>
</dbReference>
<evidence type="ECO:0000256" key="2">
    <source>
        <dbReference type="SAM" id="SignalP"/>
    </source>
</evidence>